<proteinExistence type="predicted"/>
<name>A0A699KUN1_TANCI</name>
<protein>
    <submittedName>
        <fullName evidence="1">Uncharacterized protein</fullName>
    </submittedName>
</protein>
<comment type="caution">
    <text evidence="1">The sequence shown here is derived from an EMBL/GenBank/DDBJ whole genome shotgun (WGS) entry which is preliminary data.</text>
</comment>
<dbReference type="AlphaFoldDB" id="A0A699KUN1"/>
<sequence length="132" mass="14560">MPRATIAPKYSPPPDLRDPLCHSPPRVATTFKPTITTATVTLTPPSPPRHHQEGAFYFIKHKCASGLSQHHQGKGCVRLRLQHQPWVRWVRVKITSVRVGWLKSAKGAFGSGFNTIEAALDLMAALGCDWLG</sequence>
<accession>A0A699KUN1</accession>
<evidence type="ECO:0000313" key="1">
    <source>
        <dbReference type="EMBL" id="GFB06695.1"/>
    </source>
</evidence>
<gene>
    <name evidence="1" type="ORF">Tci_678666</name>
</gene>
<organism evidence="1">
    <name type="scientific">Tanacetum cinerariifolium</name>
    <name type="common">Dalmatian daisy</name>
    <name type="synonym">Chrysanthemum cinerariifolium</name>
    <dbReference type="NCBI Taxonomy" id="118510"/>
    <lineage>
        <taxon>Eukaryota</taxon>
        <taxon>Viridiplantae</taxon>
        <taxon>Streptophyta</taxon>
        <taxon>Embryophyta</taxon>
        <taxon>Tracheophyta</taxon>
        <taxon>Spermatophyta</taxon>
        <taxon>Magnoliopsida</taxon>
        <taxon>eudicotyledons</taxon>
        <taxon>Gunneridae</taxon>
        <taxon>Pentapetalae</taxon>
        <taxon>asterids</taxon>
        <taxon>campanulids</taxon>
        <taxon>Asterales</taxon>
        <taxon>Asteraceae</taxon>
        <taxon>Asteroideae</taxon>
        <taxon>Anthemideae</taxon>
        <taxon>Anthemidinae</taxon>
        <taxon>Tanacetum</taxon>
    </lineage>
</organism>
<reference evidence="1" key="1">
    <citation type="journal article" date="2019" name="Sci. Rep.">
        <title>Draft genome of Tanacetum cinerariifolium, the natural source of mosquito coil.</title>
        <authorList>
            <person name="Yamashiro T."/>
            <person name="Shiraishi A."/>
            <person name="Satake H."/>
            <person name="Nakayama K."/>
        </authorList>
    </citation>
    <scope>NUCLEOTIDE SEQUENCE</scope>
</reference>
<dbReference type="EMBL" id="BKCJ010544895">
    <property type="protein sequence ID" value="GFB06695.1"/>
    <property type="molecule type" value="Genomic_DNA"/>
</dbReference>